<feature type="chain" id="PRO_5005563256" evidence="1">
    <location>
        <begin position="21"/>
        <end position="165"/>
    </location>
</feature>
<dbReference type="STRING" id="74031.SAMN04488077_102196"/>
<evidence type="ECO:0000313" key="2">
    <source>
        <dbReference type="EMBL" id="KNX42769.1"/>
    </source>
</evidence>
<accession>A0A0L6CYD2</accession>
<sequence>MLKTLSLTAALILAGAAASAEMQVQLGGGWDGQKVPAGQQCALHGGKGATPPMTVSGIPSGAVWVIAYFNDKSYTPLSRNGGHGTIGFPVKGSTARLPAVPGMTASLPGGARVIHPARSRGDYASPGYLPPCSGGRGNRYTVDLRAIDKAGKVLAEVKTVDIGKY</sequence>
<feature type="signal peptide" evidence="1">
    <location>
        <begin position="1"/>
        <end position="20"/>
    </location>
</feature>
<keyword evidence="1" id="KW-0732">Signal</keyword>
<dbReference type="EMBL" id="LGVV01000005">
    <property type="protein sequence ID" value="KNX42769.1"/>
    <property type="molecule type" value="Genomic_DNA"/>
</dbReference>
<protein>
    <submittedName>
        <fullName evidence="2">Uncharacterized protein</fullName>
    </submittedName>
</protein>
<keyword evidence="3" id="KW-1185">Reference proteome</keyword>
<reference evidence="3" key="1">
    <citation type="submission" date="2015-07" db="EMBL/GenBank/DDBJ databases">
        <title>Draft Genome Sequence of Roseovarius tolerans EL-164, a producer of N-Acylated Alanine Methyl Esters (NAMEs).</title>
        <authorList>
            <person name="Voget S."/>
            <person name="Bruns H."/>
            <person name="Wagner-Doebler I."/>
            <person name="Schulz S."/>
            <person name="Daniel R."/>
        </authorList>
    </citation>
    <scope>NUCLEOTIDE SEQUENCE [LARGE SCALE GENOMIC DNA]</scope>
    <source>
        <strain evidence="3">EL-164</strain>
    </source>
</reference>
<dbReference type="AlphaFoldDB" id="A0A0L6CYD2"/>
<name>A0A0L6CYD2_9RHOB</name>
<dbReference type="PATRIC" id="fig|74031.6.peg.635"/>
<dbReference type="Proteomes" id="UP000037046">
    <property type="component" value="Unassembled WGS sequence"/>
</dbReference>
<dbReference type="RefSeq" id="WP_050661564.1">
    <property type="nucleotide sequence ID" value="NZ_CP118494.1"/>
</dbReference>
<comment type="caution">
    <text evidence="2">The sequence shown here is derived from an EMBL/GenBank/DDBJ whole genome shotgun (WGS) entry which is preliminary data.</text>
</comment>
<organism evidence="2 3">
    <name type="scientific">Roseovarius tolerans</name>
    <dbReference type="NCBI Taxonomy" id="74031"/>
    <lineage>
        <taxon>Bacteria</taxon>
        <taxon>Pseudomonadati</taxon>
        <taxon>Pseudomonadota</taxon>
        <taxon>Alphaproteobacteria</taxon>
        <taxon>Rhodobacterales</taxon>
        <taxon>Roseobacteraceae</taxon>
        <taxon>Roseovarius</taxon>
    </lineage>
</organism>
<evidence type="ECO:0000256" key="1">
    <source>
        <dbReference type="SAM" id="SignalP"/>
    </source>
</evidence>
<dbReference type="InterPro" id="IPR036610">
    <property type="entry name" value="PEBP-like_sf"/>
</dbReference>
<dbReference type="Gene3D" id="3.90.280.10">
    <property type="entry name" value="PEBP-like"/>
    <property type="match status" value="1"/>
</dbReference>
<proteinExistence type="predicted"/>
<gene>
    <name evidence="2" type="ORF">ROTO_06180</name>
</gene>
<evidence type="ECO:0000313" key="3">
    <source>
        <dbReference type="Proteomes" id="UP000037046"/>
    </source>
</evidence>
<dbReference type="OrthoDB" id="5365502at2"/>